<dbReference type="AlphaFoldDB" id="A0A0D5YS77"/>
<feature type="domain" description="DUF306" evidence="1">
    <location>
        <begin position="35"/>
        <end position="100"/>
    </location>
</feature>
<gene>
    <name evidence="2" type="ORF">VC82_1517</name>
</gene>
<dbReference type="STRING" id="516051.VC82_1517"/>
<dbReference type="InterPro" id="IPR005184">
    <property type="entry name" value="DUF306_Meta_HslJ"/>
</dbReference>
<dbReference type="Pfam" id="PF03724">
    <property type="entry name" value="META"/>
    <property type="match status" value="1"/>
</dbReference>
<keyword evidence="3" id="KW-1185">Reference proteome</keyword>
<accession>A0A0D5YS77</accession>
<protein>
    <recommendedName>
        <fullName evidence="1">DUF306 domain-containing protein</fullName>
    </recommendedName>
</protein>
<organism evidence="2 3">
    <name type="scientific">Flagellimonas lutaonensis</name>
    <dbReference type="NCBI Taxonomy" id="516051"/>
    <lineage>
        <taxon>Bacteria</taxon>
        <taxon>Pseudomonadati</taxon>
        <taxon>Bacteroidota</taxon>
        <taxon>Flavobacteriia</taxon>
        <taxon>Flavobacteriales</taxon>
        <taxon>Flavobacteriaceae</taxon>
        <taxon>Flagellimonas</taxon>
    </lineage>
</organism>
<dbReference type="HOGENOM" id="CLU_1747586_0_0_10"/>
<evidence type="ECO:0000313" key="3">
    <source>
        <dbReference type="Proteomes" id="UP000032726"/>
    </source>
</evidence>
<proteinExistence type="predicted"/>
<dbReference type="EMBL" id="CP011071">
    <property type="protein sequence ID" value="AKA35137.1"/>
    <property type="molecule type" value="Genomic_DNA"/>
</dbReference>
<dbReference type="InterPro" id="IPR038670">
    <property type="entry name" value="HslJ-like_sf"/>
</dbReference>
<sequence>MKKALKNLFACAIVVCANVSCSDSENDAETNPVSGSWRVEEVKISDGTLTQRAPNDEDIIITFEEGGAFTGSTSANTFGGRYEIEGTTLTMTEFTTTEVADTPFAGVFFDAISEAIVPNTTYAQFGFSFESQDLILIFGNSGEIVLEKQ</sequence>
<dbReference type="Gene3D" id="2.40.128.270">
    <property type="match status" value="1"/>
</dbReference>
<evidence type="ECO:0000313" key="2">
    <source>
        <dbReference type="EMBL" id="AKA35137.1"/>
    </source>
</evidence>
<dbReference type="KEGG" id="mlt:VC82_1517"/>
<evidence type="ECO:0000259" key="1">
    <source>
        <dbReference type="Pfam" id="PF03724"/>
    </source>
</evidence>
<reference evidence="2 3" key="1">
    <citation type="submission" date="2015-03" db="EMBL/GenBank/DDBJ databases">
        <title>Complete genome sequence of Muricauda lutaonensis CC-HSB-11T, isolated from a coastal hot spring.</title>
        <authorList>
            <person name="Kim K.M."/>
        </authorList>
    </citation>
    <scope>NUCLEOTIDE SEQUENCE [LARGE SCALE GENOMIC DNA]</scope>
    <source>
        <strain evidence="2 3">CC-HSB-11</strain>
    </source>
</reference>
<dbReference type="Proteomes" id="UP000032726">
    <property type="component" value="Chromosome"/>
</dbReference>
<dbReference type="RefSeq" id="WP_045801822.1">
    <property type="nucleotide sequence ID" value="NZ_CP011071.1"/>
</dbReference>
<name>A0A0D5YS77_9FLAO</name>